<reference evidence="11" key="1">
    <citation type="journal article" date="2024" name="IScience">
        <title>Strigolactones Initiate the Formation of Haustorium-like Structures in Castilleja.</title>
        <authorList>
            <person name="Buerger M."/>
            <person name="Peterson D."/>
            <person name="Chory J."/>
        </authorList>
    </citation>
    <scope>NUCLEOTIDE SEQUENCE [LARGE SCALE GENOMIC DNA]</scope>
</reference>
<keyword evidence="5 8" id="KW-1133">Transmembrane helix</keyword>
<evidence type="ECO:0000256" key="7">
    <source>
        <dbReference type="ARBA" id="ARBA00023315"/>
    </source>
</evidence>
<dbReference type="EMBL" id="JAVIJP010000037">
    <property type="protein sequence ID" value="KAL3628057.1"/>
    <property type="molecule type" value="Genomic_DNA"/>
</dbReference>
<comment type="similarity">
    <text evidence="2 8">Belongs to the DHHC palmitoyltransferase family.</text>
</comment>
<dbReference type="GO" id="GO:0012505">
    <property type="term" value="C:endomembrane system"/>
    <property type="evidence" value="ECO:0007669"/>
    <property type="project" value="UniProtKB-SubCell"/>
</dbReference>
<comment type="subcellular location">
    <subcellularLocation>
        <location evidence="1">Endomembrane system</location>
        <topology evidence="1">Multi-pass membrane protein</topology>
    </subcellularLocation>
</comment>
<evidence type="ECO:0000256" key="1">
    <source>
        <dbReference type="ARBA" id="ARBA00004127"/>
    </source>
</evidence>
<feature type="domain" description="Palmitoyltransferase DHHC" evidence="9">
    <location>
        <begin position="150"/>
        <end position="264"/>
    </location>
</feature>
<feature type="transmembrane region" description="Helical" evidence="8">
    <location>
        <begin position="225"/>
        <end position="249"/>
    </location>
</feature>
<keyword evidence="7 8" id="KW-0012">Acyltransferase</keyword>
<evidence type="ECO:0000256" key="5">
    <source>
        <dbReference type="ARBA" id="ARBA00022989"/>
    </source>
</evidence>
<comment type="domain">
    <text evidence="8">The DHHC domain is required for palmitoyltransferase activity.</text>
</comment>
<feature type="transmembrane region" description="Helical" evidence="8">
    <location>
        <begin position="12"/>
        <end position="33"/>
    </location>
</feature>
<feature type="transmembrane region" description="Helical" evidence="8">
    <location>
        <begin position="39"/>
        <end position="60"/>
    </location>
</feature>
<protein>
    <recommendedName>
        <fullName evidence="8">S-acyltransferase</fullName>
        <ecNumber evidence="8">2.3.1.225</ecNumber>
    </recommendedName>
    <alternativeName>
        <fullName evidence="8">Palmitoyltransferase</fullName>
    </alternativeName>
</protein>
<evidence type="ECO:0000256" key="4">
    <source>
        <dbReference type="ARBA" id="ARBA00022692"/>
    </source>
</evidence>
<dbReference type="InterPro" id="IPR001594">
    <property type="entry name" value="Palmitoyltrfase_DHHC"/>
</dbReference>
<evidence type="ECO:0000259" key="9">
    <source>
        <dbReference type="Pfam" id="PF01529"/>
    </source>
</evidence>
<feature type="transmembrane region" description="Helical" evidence="8">
    <location>
        <begin position="182"/>
        <end position="205"/>
    </location>
</feature>
<dbReference type="PANTHER" id="PTHR22883">
    <property type="entry name" value="ZINC FINGER DHHC DOMAIN CONTAINING PROTEIN"/>
    <property type="match status" value="1"/>
</dbReference>
<dbReference type="PROSITE" id="PS50216">
    <property type="entry name" value="DHHC"/>
    <property type="match status" value="1"/>
</dbReference>
<evidence type="ECO:0000256" key="3">
    <source>
        <dbReference type="ARBA" id="ARBA00022679"/>
    </source>
</evidence>
<dbReference type="EC" id="2.3.1.225" evidence="8"/>
<comment type="caution">
    <text evidence="10">The sequence shown here is derived from an EMBL/GenBank/DDBJ whole genome shotgun (WGS) entry which is preliminary data.</text>
</comment>
<proteinExistence type="inferred from homology"/>
<keyword evidence="11" id="KW-1185">Reference proteome</keyword>
<dbReference type="PANTHER" id="PTHR22883:SF127">
    <property type="entry name" value="ZDHHC-TYPE PALMITOYLTRANSFERASE 3-RELATED"/>
    <property type="match status" value="1"/>
</dbReference>
<feature type="transmembrane region" description="Helical" evidence="8">
    <location>
        <begin position="72"/>
        <end position="89"/>
    </location>
</feature>
<dbReference type="Proteomes" id="UP001632038">
    <property type="component" value="Unassembled WGS sequence"/>
</dbReference>
<evidence type="ECO:0000313" key="11">
    <source>
        <dbReference type="Proteomes" id="UP001632038"/>
    </source>
</evidence>
<evidence type="ECO:0000256" key="2">
    <source>
        <dbReference type="ARBA" id="ARBA00008574"/>
    </source>
</evidence>
<sequence length="306" mass="34646">MLDREHKPSIISCLVSLISVFFTQFTLSLLPLILPASSFLALLPLSGAVLVVVVGLGRFCKRVAGVRASPPAFVLFSILFIWSVYFYVVRQVGLCRIMSLDPGFVTNYPSCHDSSMQSHLRKAEVEGEELTISTSIVLQEPLDELFTEHMRATYCRHCRHYVMGFDHHCPAFGNCIGLRNHALFIALLVGFVVSEAIFAVCASKFTAKSATLSEVGIKVTISRNLVISSMLFCQVQVVWQVVFIIWHVYCACFNIKTDEWINWKEYPEFQIKINPFAGEMETGKQFRNPYDKGILRNLKEFLREKG</sequence>
<keyword evidence="6 8" id="KW-0472">Membrane</keyword>
<comment type="catalytic activity">
    <reaction evidence="8">
        <text>L-cysteinyl-[protein] + hexadecanoyl-CoA = S-hexadecanoyl-L-cysteinyl-[protein] + CoA</text>
        <dbReference type="Rhea" id="RHEA:36683"/>
        <dbReference type="Rhea" id="RHEA-COMP:10131"/>
        <dbReference type="Rhea" id="RHEA-COMP:11032"/>
        <dbReference type="ChEBI" id="CHEBI:29950"/>
        <dbReference type="ChEBI" id="CHEBI:57287"/>
        <dbReference type="ChEBI" id="CHEBI:57379"/>
        <dbReference type="ChEBI" id="CHEBI:74151"/>
        <dbReference type="EC" id="2.3.1.225"/>
    </reaction>
</comment>
<evidence type="ECO:0000256" key="6">
    <source>
        <dbReference type="ARBA" id="ARBA00023136"/>
    </source>
</evidence>
<dbReference type="GO" id="GO:0019706">
    <property type="term" value="F:protein-cysteine S-palmitoyltransferase activity"/>
    <property type="evidence" value="ECO:0007669"/>
    <property type="project" value="UniProtKB-EC"/>
</dbReference>
<keyword evidence="4 8" id="KW-0812">Transmembrane</keyword>
<dbReference type="InterPro" id="IPR039859">
    <property type="entry name" value="PFA4/ZDH16/20/ERF2-like"/>
</dbReference>
<organism evidence="10 11">
    <name type="scientific">Castilleja foliolosa</name>
    <dbReference type="NCBI Taxonomy" id="1961234"/>
    <lineage>
        <taxon>Eukaryota</taxon>
        <taxon>Viridiplantae</taxon>
        <taxon>Streptophyta</taxon>
        <taxon>Embryophyta</taxon>
        <taxon>Tracheophyta</taxon>
        <taxon>Spermatophyta</taxon>
        <taxon>Magnoliopsida</taxon>
        <taxon>eudicotyledons</taxon>
        <taxon>Gunneridae</taxon>
        <taxon>Pentapetalae</taxon>
        <taxon>asterids</taxon>
        <taxon>lamiids</taxon>
        <taxon>Lamiales</taxon>
        <taxon>Orobanchaceae</taxon>
        <taxon>Pedicularideae</taxon>
        <taxon>Castillejinae</taxon>
        <taxon>Castilleja</taxon>
    </lineage>
</organism>
<dbReference type="AlphaFoldDB" id="A0ABD3CEX2"/>
<dbReference type="Pfam" id="PF01529">
    <property type="entry name" value="DHHC"/>
    <property type="match status" value="1"/>
</dbReference>
<accession>A0ABD3CEX2</accession>
<evidence type="ECO:0000256" key="8">
    <source>
        <dbReference type="RuleBase" id="RU079119"/>
    </source>
</evidence>
<keyword evidence="3 8" id="KW-0808">Transferase</keyword>
<name>A0ABD3CEX2_9LAMI</name>
<evidence type="ECO:0000313" key="10">
    <source>
        <dbReference type="EMBL" id="KAL3628057.1"/>
    </source>
</evidence>
<gene>
    <name evidence="10" type="ORF">CASFOL_028159</name>
</gene>